<evidence type="ECO:0000256" key="2">
    <source>
        <dbReference type="ARBA" id="ARBA00012616"/>
    </source>
</evidence>
<keyword evidence="10" id="KW-1185">Reference proteome</keyword>
<dbReference type="Gene3D" id="2.40.30.110">
    <property type="entry name" value="Aminomethyltransferase beta-barrel domains"/>
    <property type="match status" value="1"/>
</dbReference>
<dbReference type="RefSeq" id="WP_189576636.1">
    <property type="nucleotide sequence ID" value="NZ_BMXU01000002.1"/>
</dbReference>
<dbReference type="InterPro" id="IPR028896">
    <property type="entry name" value="GcvT/YgfZ/DmdA"/>
</dbReference>
<dbReference type="SUPFAM" id="SSF103025">
    <property type="entry name" value="Folate-binding domain"/>
    <property type="match status" value="1"/>
</dbReference>
<dbReference type="InterPro" id="IPR029043">
    <property type="entry name" value="GcvT/YgfZ_C"/>
</dbReference>
<evidence type="ECO:0000259" key="8">
    <source>
        <dbReference type="Pfam" id="PF08669"/>
    </source>
</evidence>
<protein>
    <recommendedName>
        <fullName evidence="2">aminomethyltransferase</fullName>
        <ecNumber evidence="2">2.1.2.10</ecNumber>
    </recommendedName>
    <alternativeName>
        <fullName evidence="5">Glycine cleavage system T protein</fullName>
    </alternativeName>
</protein>
<evidence type="ECO:0000313" key="9">
    <source>
        <dbReference type="EMBL" id="MFC3303778.1"/>
    </source>
</evidence>
<dbReference type="EC" id="2.1.2.10" evidence="2"/>
<dbReference type="NCBIfam" id="NF010093">
    <property type="entry name" value="PRK13579.1"/>
    <property type="match status" value="1"/>
</dbReference>
<evidence type="ECO:0000256" key="1">
    <source>
        <dbReference type="ARBA" id="ARBA00008609"/>
    </source>
</evidence>
<dbReference type="NCBIfam" id="TIGR00528">
    <property type="entry name" value="gcvT"/>
    <property type="match status" value="1"/>
</dbReference>
<dbReference type="Pfam" id="PF01571">
    <property type="entry name" value="GCV_T"/>
    <property type="match status" value="1"/>
</dbReference>
<dbReference type="InterPro" id="IPR006222">
    <property type="entry name" value="GCVT_N"/>
</dbReference>
<evidence type="ECO:0000313" key="10">
    <source>
        <dbReference type="Proteomes" id="UP001595607"/>
    </source>
</evidence>
<evidence type="ECO:0000256" key="4">
    <source>
        <dbReference type="ARBA" id="ARBA00022679"/>
    </source>
</evidence>
<dbReference type="PIRSF" id="PIRSF006487">
    <property type="entry name" value="GcvT"/>
    <property type="match status" value="1"/>
</dbReference>
<name>A0ABV7ME83_9PROT</name>
<dbReference type="EMBL" id="JBHRVA010000003">
    <property type="protein sequence ID" value="MFC3303778.1"/>
    <property type="molecule type" value="Genomic_DNA"/>
</dbReference>
<dbReference type="InterPro" id="IPR027266">
    <property type="entry name" value="TrmE/GcvT-like"/>
</dbReference>
<dbReference type="NCBIfam" id="NF001567">
    <property type="entry name" value="PRK00389.1"/>
    <property type="match status" value="1"/>
</dbReference>
<evidence type="ECO:0000256" key="6">
    <source>
        <dbReference type="ARBA" id="ARBA00047665"/>
    </source>
</evidence>
<comment type="caution">
    <text evidence="9">The sequence shown here is derived from an EMBL/GenBank/DDBJ whole genome shotgun (WGS) entry which is preliminary data.</text>
</comment>
<organism evidence="9 10">
    <name type="scientific">Parvularcula lutaonensis</name>
    <dbReference type="NCBI Taxonomy" id="491923"/>
    <lineage>
        <taxon>Bacteria</taxon>
        <taxon>Pseudomonadati</taxon>
        <taxon>Pseudomonadota</taxon>
        <taxon>Alphaproteobacteria</taxon>
        <taxon>Parvularculales</taxon>
        <taxon>Parvularculaceae</taxon>
        <taxon>Parvularcula</taxon>
    </lineage>
</organism>
<dbReference type="PANTHER" id="PTHR43757:SF2">
    <property type="entry name" value="AMINOMETHYLTRANSFERASE, MITOCHONDRIAL"/>
    <property type="match status" value="1"/>
</dbReference>
<dbReference type="PANTHER" id="PTHR43757">
    <property type="entry name" value="AMINOMETHYLTRANSFERASE"/>
    <property type="match status" value="1"/>
</dbReference>
<keyword evidence="4 9" id="KW-0808">Transferase</keyword>
<feature type="domain" description="Aminomethyltransferase C-terminal" evidence="8">
    <location>
        <begin position="295"/>
        <end position="370"/>
    </location>
</feature>
<reference evidence="10" key="1">
    <citation type="journal article" date="2019" name="Int. J. Syst. Evol. Microbiol.">
        <title>The Global Catalogue of Microorganisms (GCM) 10K type strain sequencing project: providing services to taxonomists for standard genome sequencing and annotation.</title>
        <authorList>
            <consortium name="The Broad Institute Genomics Platform"/>
            <consortium name="The Broad Institute Genome Sequencing Center for Infectious Disease"/>
            <person name="Wu L."/>
            <person name="Ma J."/>
        </authorList>
    </citation>
    <scope>NUCLEOTIDE SEQUENCE [LARGE SCALE GENOMIC DNA]</scope>
    <source>
        <strain evidence="10">KCTC 22245</strain>
    </source>
</reference>
<comment type="catalytic activity">
    <reaction evidence="6">
        <text>N(6)-[(R)-S(8)-aminomethyldihydrolipoyl]-L-lysyl-[protein] + (6S)-5,6,7,8-tetrahydrofolate = N(6)-[(R)-dihydrolipoyl]-L-lysyl-[protein] + (6R)-5,10-methylene-5,6,7,8-tetrahydrofolate + NH4(+)</text>
        <dbReference type="Rhea" id="RHEA:16945"/>
        <dbReference type="Rhea" id="RHEA-COMP:10475"/>
        <dbReference type="Rhea" id="RHEA-COMP:10492"/>
        <dbReference type="ChEBI" id="CHEBI:15636"/>
        <dbReference type="ChEBI" id="CHEBI:28938"/>
        <dbReference type="ChEBI" id="CHEBI:57453"/>
        <dbReference type="ChEBI" id="CHEBI:83100"/>
        <dbReference type="ChEBI" id="CHEBI:83143"/>
        <dbReference type="EC" id="2.1.2.10"/>
    </reaction>
</comment>
<dbReference type="Gene3D" id="3.30.1360.120">
    <property type="entry name" value="Probable tRNA modification gtpase trme, domain 1"/>
    <property type="match status" value="1"/>
</dbReference>
<dbReference type="InterPro" id="IPR013977">
    <property type="entry name" value="GcvT_C"/>
</dbReference>
<sequence>MSDDTKKLPLNDLHEELGGKMVPFAGYSMPVQFPTGVKEEHLWVRENAGLFDVSHMGQAFLSVESGNHGEVAGLLEKLVPGEIQKLGKGRIRYTLLLNDEGGILDDLMVTRLPENLDREGQLFLVVNAAVKEQDYKYIEEQLGDRAKLEVLDRCLLAIQGPKAHEVIAGFDPEAAEMPFMSVRASKIDGVPVLLSRCGYTGEDGYEISVANGNAEKIARLLLDDERVKPIGLGARDSLRLEAGLCLYGHDMNPEISPVGAALTFAIGKRRREEGGFAGAERVLRELNEGCSPIRVGIKPSGRAPAREGVEIKTADGETIGKVTSGGFGPTVEGPVAMGYVPAQYAEEGTDIMLDIRGKLHPAQVVRLPFIEPRYYRGPKK</sequence>
<dbReference type="Pfam" id="PF08669">
    <property type="entry name" value="GCV_T_C"/>
    <property type="match status" value="1"/>
</dbReference>
<accession>A0ABV7ME83</accession>
<evidence type="ECO:0000259" key="7">
    <source>
        <dbReference type="Pfam" id="PF01571"/>
    </source>
</evidence>
<dbReference type="GO" id="GO:0004047">
    <property type="term" value="F:aminomethyltransferase activity"/>
    <property type="evidence" value="ECO:0007669"/>
    <property type="project" value="UniProtKB-EC"/>
</dbReference>
<proteinExistence type="inferred from homology"/>
<comment type="similarity">
    <text evidence="1">Belongs to the GcvT family.</text>
</comment>
<gene>
    <name evidence="9" type="primary">gcvT</name>
    <name evidence="9" type="ORF">ACFONP_13680</name>
</gene>
<evidence type="ECO:0000256" key="5">
    <source>
        <dbReference type="ARBA" id="ARBA00031395"/>
    </source>
</evidence>
<evidence type="ECO:0000256" key="3">
    <source>
        <dbReference type="ARBA" id="ARBA00022576"/>
    </source>
</evidence>
<dbReference type="Gene3D" id="4.10.1250.10">
    <property type="entry name" value="Aminomethyltransferase fragment"/>
    <property type="match status" value="1"/>
</dbReference>
<dbReference type="InterPro" id="IPR006223">
    <property type="entry name" value="GcvT"/>
</dbReference>
<dbReference type="Gene3D" id="3.30.70.1400">
    <property type="entry name" value="Aminomethyltransferase beta-barrel domains"/>
    <property type="match status" value="1"/>
</dbReference>
<keyword evidence="3" id="KW-0032">Aminotransferase</keyword>
<dbReference type="SUPFAM" id="SSF101790">
    <property type="entry name" value="Aminomethyltransferase beta-barrel domain"/>
    <property type="match status" value="1"/>
</dbReference>
<dbReference type="Proteomes" id="UP001595607">
    <property type="component" value="Unassembled WGS sequence"/>
</dbReference>
<feature type="domain" description="GCVT N-terminal" evidence="7">
    <location>
        <begin position="11"/>
        <end position="268"/>
    </location>
</feature>